<dbReference type="EMBL" id="JAGSOJ010000001">
    <property type="protein sequence ID" value="MCM1988754.1"/>
    <property type="molecule type" value="Genomic_DNA"/>
</dbReference>
<keyword evidence="1" id="KW-0175">Coiled coil</keyword>
<gene>
    <name evidence="3" type="ORF">KDK92_03305</name>
</gene>
<accession>A0A9J6NW73</accession>
<reference evidence="3" key="1">
    <citation type="journal article" date="2021" name="mSystems">
        <title>Bacteria and Archaea Synergistically Convert Glycine Betaine to Biogenic Methane in the Formosa Cold Seep of the South China Sea.</title>
        <authorList>
            <person name="Li L."/>
            <person name="Zhang W."/>
            <person name="Zhang S."/>
            <person name="Song L."/>
            <person name="Sun Q."/>
            <person name="Zhang H."/>
            <person name="Xiang H."/>
            <person name="Dong X."/>
        </authorList>
    </citation>
    <scope>NUCLEOTIDE SEQUENCE</scope>
    <source>
        <strain evidence="3">ZWT</strain>
    </source>
</reference>
<comment type="caution">
    <text evidence="3">The sequence shown here is derived from an EMBL/GenBank/DDBJ whole genome shotgun (WGS) entry which is preliminary data.</text>
</comment>
<dbReference type="Proteomes" id="UP001056429">
    <property type="component" value="Unassembled WGS sequence"/>
</dbReference>
<evidence type="ECO:0000313" key="4">
    <source>
        <dbReference type="Proteomes" id="UP001056429"/>
    </source>
</evidence>
<evidence type="ECO:0000313" key="3">
    <source>
        <dbReference type="EMBL" id="MCM1988754.1"/>
    </source>
</evidence>
<dbReference type="AlphaFoldDB" id="A0A9J6NW73"/>
<keyword evidence="2" id="KW-1133">Transmembrane helix</keyword>
<sequence length="201" mass="23851">MKNSKIAKKSVIIISIIFNIVLLNLYINMKEEKEKLLKNNDFFLRYSVINISESTNRILDDLNKELVESQKIYSNEKEDRRFVMKKLEETESELWSISSESGEWRRVNPNFSIDLMELFFYLNEFEEYFKCHYGSVDEKHLANFEEITKINLGVTFSIYEESKALPKKPSKYIIDTFGKLEYKCKEAIDAIEADKKSNKEY</sequence>
<dbReference type="RefSeq" id="WP_250857623.1">
    <property type="nucleotide sequence ID" value="NZ_JAGSOJ010000001.1"/>
</dbReference>
<protein>
    <submittedName>
        <fullName evidence="3">Uncharacterized protein</fullName>
    </submittedName>
</protein>
<proteinExistence type="predicted"/>
<keyword evidence="2" id="KW-0812">Transmembrane</keyword>
<name>A0A9J6NW73_9CLOT</name>
<feature type="coiled-coil region" evidence="1">
    <location>
        <begin position="59"/>
        <end position="93"/>
    </location>
</feature>
<keyword evidence="2" id="KW-0472">Membrane</keyword>
<feature type="transmembrane region" description="Helical" evidence="2">
    <location>
        <begin position="6"/>
        <end position="27"/>
    </location>
</feature>
<reference evidence="3" key="2">
    <citation type="submission" date="2021-04" db="EMBL/GenBank/DDBJ databases">
        <authorList>
            <person name="Dong X."/>
        </authorList>
    </citation>
    <scope>NUCLEOTIDE SEQUENCE</scope>
    <source>
        <strain evidence="3">ZWT</strain>
    </source>
</reference>
<evidence type="ECO:0000256" key="2">
    <source>
        <dbReference type="SAM" id="Phobius"/>
    </source>
</evidence>
<evidence type="ECO:0000256" key="1">
    <source>
        <dbReference type="SAM" id="Coils"/>
    </source>
</evidence>
<keyword evidence="4" id="KW-1185">Reference proteome</keyword>
<organism evidence="3 4">
    <name type="scientific">Oceanirhabdus seepicola</name>
    <dbReference type="NCBI Taxonomy" id="2828781"/>
    <lineage>
        <taxon>Bacteria</taxon>
        <taxon>Bacillati</taxon>
        <taxon>Bacillota</taxon>
        <taxon>Clostridia</taxon>
        <taxon>Eubacteriales</taxon>
        <taxon>Clostridiaceae</taxon>
        <taxon>Oceanirhabdus</taxon>
    </lineage>
</organism>